<dbReference type="OrthoDB" id="10267835at2759"/>
<reference evidence="2" key="1">
    <citation type="submission" date="2021-02" db="EMBL/GenBank/DDBJ databases">
        <authorList>
            <person name="Dougan E. K."/>
            <person name="Rhodes N."/>
            <person name="Thang M."/>
            <person name="Chan C."/>
        </authorList>
    </citation>
    <scope>NUCLEOTIDE SEQUENCE</scope>
</reference>
<dbReference type="SUPFAM" id="SSF56399">
    <property type="entry name" value="ADP-ribosylation"/>
    <property type="match status" value="1"/>
</dbReference>
<evidence type="ECO:0000256" key="1">
    <source>
        <dbReference type="SAM" id="MobiDB-lite"/>
    </source>
</evidence>
<gene>
    <name evidence="2" type="ORF">SNAT2548_LOCUS33491</name>
</gene>
<feature type="compositionally biased region" description="Basic and acidic residues" evidence="1">
    <location>
        <begin position="1611"/>
        <end position="1630"/>
    </location>
</feature>
<organism evidence="2 3">
    <name type="scientific">Symbiodinium natans</name>
    <dbReference type="NCBI Taxonomy" id="878477"/>
    <lineage>
        <taxon>Eukaryota</taxon>
        <taxon>Sar</taxon>
        <taxon>Alveolata</taxon>
        <taxon>Dinophyceae</taxon>
        <taxon>Suessiales</taxon>
        <taxon>Symbiodiniaceae</taxon>
        <taxon>Symbiodinium</taxon>
    </lineage>
</organism>
<sequence length="1948" mass="211618">MAFSAFVTALRVLRGRGEVSQQYLGRKTRLRGFFEVEGLRDCVCLYATDGLRINVVDFLAQQGVFLCITEPCHKVFCSTSVAVLQSYPCGLYLSLRVFANTGRLSEQAKFVLMLAELLLADADRLGARKAAALRDFASAVLEAPLGGVLWFIDVGRAYSMRREGLEKVSDGFSLGHHSTLISGFAAVKQLLVRLQLHMSMESLLRTLGLRRTPSRPTLAAPNHGSPRNLTAISGAFCEAQVAVLDRLMELPPPLVQTAPSQWPPMGRQDPNVVADLDAIEALYGKESVQEHADRTEITVQDLSVVIRFDSTDPRRVTARAVGSGATTGDEAVANTCFATLQRFRRGSLGVLEAVQLAATTRHADEPLPSLDSLLLASPPSRWLGLRPETAGTTLELFNPRDVAQHAAEQLHKYLSSHERFEPAGKAEIVVHERLAERFAAALALQRAVAKVPTTPSLAFHGAPGQDVLRSICRRGFLMPGDWIEGTPDFVPTAHGNVKGMGVYTSPCLDTAARYSGVYDKDGVGLVLVALVAPGVMWRERSREDTQKQIEQWFFPPAPKEGQRQGGWIFHRGAWQVAADSEKRPSADPMDLAFAPDSSALYDGAYNSRLFGVATKVSEELVLASVDQLLPLLLLPFRPRGSLKPLVAPAPNLPMQNLPGGRRRRTLCGSRVYAYPSDPLPDRSLLCCKVVTAQKPSDELWAIHVPASESDSRLNGGPTLHVLFLVDEALATSSFKTEVPTLVQTLTGQLQGMTSLVMFNSSGVDSRLCLPFAASDTFPARFMDRWAKAGARGGGNLAAGLLHASDAIISKLAKDTEAELLSAGSPWRRLRIGMGLDTVTGEGAVVQEVSFDSLGPASLQVKWKANEKLQESSKVAVVDSKAGPLLRVEWAEEQALASEFKLSADLGMPRAPEDVAADTAFVVFALSNFEVASAASGDANRLLAQVSECAAQLHCSGCRVSMMPVALGSDERGSRLAAALRALATGGTPWHQPFYGAAAPNEAAALTEKMREEMEEWSSRKARGTVAIGQLAAKHGEGFVEEPLALPRWVARLSPPALGSEASDIVQGQCLLFKGELPRREVYVGEAEHKLVFCEPPQMCFELLKDDKAGQAVVQALGRCLQLGFALEKAAQQLRSASLVALGPMRTEIKMWLDRLRFAAEDLKIQRATKELKSFARQQAPLRAALGARMRGLSCSLQRIANALSEAATLDEAAEQEPGAAAWLRRVSSMRFGARVLQRAKKNLPEDGDGITEKERWANDLQTLSKLALDSAEAAHAPCCFLTGTSFMEQLREGVGLIKEFETLTAEEAMYAIGCVGVLIRCRRSDASDVEPWLLIVEHVSTTWASSACAALALDSEPLRDEAGEVAPDVAVLDLDGSDAYRWFTNSALYKRYLAMVFARNSLCQVPGQGFVLPILVWVKTAELLINRPIKEGQEMSAEEQKWFREMVQIHQAAAAAARRAVQRRGGSVDALAGALASPDPSAALLTEADGGPQSVCLALAAVCFSEKAAPLWAKRGLERANSMSLQRAPSRSLERSSTGGLSEDAASWPKRLRRLALAMLAEAVSRGCRRLVRSLCTASKEQPPPSEDETSKKLLWDALGLDPSSIPELQDGEKEPPELAKPEGHSDDCDLDRAKRRSALLFAPQGKYFQAGLTNCTPQGIVGSLMIHMACRLANRWEGQEATSLLCEQLWKRDISMKGFVRAVMPGDANPGAVQAALYAQGLRYHSAKQRRGGLAPLSEPEAALRGLAREQRLGAYLDKLRAKLSAAAAGQRRARRSAERLVILSTFLPEHRGLPRLFSAKEISDLNAKRSPEDQLELLPTGLLKNHCSFPDCSKYLQDLRSETDRLAEASAKKGKNLVAGSRRGLFKHLAPMTWREAGQDIYIPCLHSAALGASGVLHDARRFCQRVSDKLDERVKESQAAEAVHSAGFAETLEELRQALHKRNTS</sequence>
<feature type="region of interest" description="Disordered" evidence="1">
    <location>
        <begin position="1603"/>
        <end position="1630"/>
    </location>
</feature>
<accession>A0A812UZ76</accession>
<dbReference type="EMBL" id="CAJNDS010002759">
    <property type="protein sequence ID" value="CAE7587656.1"/>
    <property type="molecule type" value="Genomic_DNA"/>
</dbReference>
<feature type="region of interest" description="Disordered" evidence="1">
    <location>
        <begin position="1523"/>
        <end position="1545"/>
    </location>
</feature>
<proteinExistence type="predicted"/>
<dbReference type="Proteomes" id="UP000604046">
    <property type="component" value="Unassembled WGS sequence"/>
</dbReference>
<feature type="compositionally biased region" description="Polar residues" evidence="1">
    <location>
        <begin position="1523"/>
        <end position="1540"/>
    </location>
</feature>
<evidence type="ECO:0000313" key="2">
    <source>
        <dbReference type="EMBL" id="CAE7587656.1"/>
    </source>
</evidence>
<name>A0A812UZ76_9DINO</name>
<evidence type="ECO:0000313" key="3">
    <source>
        <dbReference type="Proteomes" id="UP000604046"/>
    </source>
</evidence>
<evidence type="ECO:0008006" key="4">
    <source>
        <dbReference type="Google" id="ProtNLM"/>
    </source>
</evidence>
<protein>
    <recommendedName>
        <fullName evidence="4">PARP</fullName>
    </recommendedName>
</protein>
<keyword evidence="3" id="KW-1185">Reference proteome</keyword>
<dbReference type="Gene3D" id="3.90.228.10">
    <property type="match status" value="1"/>
</dbReference>
<comment type="caution">
    <text evidence="2">The sequence shown here is derived from an EMBL/GenBank/DDBJ whole genome shotgun (WGS) entry which is preliminary data.</text>
</comment>